<keyword evidence="1" id="KW-0732">Signal</keyword>
<feature type="chain" id="PRO_5028961097" description="DUF995 domain-containing protein" evidence="1">
    <location>
        <begin position="20"/>
        <end position="132"/>
    </location>
</feature>
<evidence type="ECO:0000256" key="1">
    <source>
        <dbReference type="SAM" id="SignalP"/>
    </source>
</evidence>
<dbReference type="RefSeq" id="WP_026757759.1">
    <property type="nucleotide sequence ID" value="NZ_VENJ01000021.1"/>
</dbReference>
<gene>
    <name evidence="2" type="ORF">FH759_13510</name>
</gene>
<proteinExistence type="predicted"/>
<evidence type="ECO:0000313" key="2">
    <source>
        <dbReference type="EMBL" id="MTJ05696.1"/>
    </source>
</evidence>
<sequence length="132" mass="15034">MKHIALALVFLLVPLPALAQDSLDAGEFDAYTRGKTFYYGTESEPYGAEEYLPNRRVRWSFLDGKCKAGRWYQQNDQICFVYEDNPTPQCWSFYKGPDGLVARFENDPAQTTLYEVEQSTEPMTCLGPEVGV</sequence>
<accession>A0A7C9LT84</accession>
<comment type="caution">
    <text evidence="2">The sequence shown here is derived from an EMBL/GenBank/DDBJ whole genome shotgun (WGS) entry which is preliminary data.</text>
</comment>
<evidence type="ECO:0008006" key="4">
    <source>
        <dbReference type="Google" id="ProtNLM"/>
    </source>
</evidence>
<evidence type="ECO:0000313" key="3">
    <source>
        <dbReference type="Proteomes" id="UP000483078"/>
    </source>
</evidence>
<reference evidence="2 3" key="1">
    <citation type="submission" date="2019-06" db="EMBL/GenBank/DDBJ databases">
        <title>Enrichment of Autotrophic Halophilic Microorganisms from Red Sea Brine Pool Using Microbial Electrosynthesis System.</title>
        <authorList>
            <person name="Alqahtani M.F."/>
            <person name="Bajracharya S."/>
            <person name="Katuri K.P."/>
            <person name="Ali M."/>
            <person name="Saikaly P.E."/>
        </authorList>
    </citation>
    <scope>NUCLEOTIDE SEQUENCE [LARGE SCALE GENOMIC DNA]</scope>
    <source>
        <strain evidence="2">MES6</strain>
    </source>
</reference>
<dbReference type="Proteomes" id="UP000483078">
    <property type="component" value="Unassembled WGS sequence"/>
</dbReference>
<organism evidence="2 3">
    <name type="scientific">Sediminimonas qiaohouensis</name>
    <dbReference type="NCBI Taxonomy" id="552061"/>
    <lineage>
        <taxon>Bacteria</taxon>
        <taxon>Pseudomonadati</taxon>
        <taxon>Pseudomonadota</taxon>
        <taxon>Alphaproteobacteria</taxon>
        <taxon>Rhodobacterales</taxon>
        <taxon>Roseobacteraceae</taxon>
        <taxon>Sediminimonas</taxon>
    </lineage>
</organism>
<protein>
    <recommendedName>
        <fullName evidence="4">DUF995 domain-containing protein</fullName>
    </recommendedName>
</protein>
<dbReference type="AlphaFoldDB" id="A0A7C9LT84"/>
<dbReference type="EMBL" id="VENJ01000021">
    <property type="protein sequence ID" value="MTJ05696.1"/>
    <property type="molecule type" value="Genomic_DNA"/>
</dbReference>
<feature type="signal peptide" evidence="1">
    <location>
        <begin position="1"/>
        <end position="19"/>
    </location>
</feature>
<name>A0A7C9LT84_9RHOB</name>